<accession>A0A9W8ND40</accession>
<organism evidence="2 3">
    <name type="scientific">Xylaria arbuscula</name>
    <dbReference type="NCBI Taxonomy" id="114810"/>
    <lineage>
        <taxon>Eukaryota</taxon>
        <taxon>Fungi</taxon>
        <taxon>Dikarya</taxon>
        <taxon>Ascomycota</taxon>
        <taxon>Pezizomycotina</taxon>
        <taxon>Sordariomycetes</taxon>
        <taxon>Xylariomycetidae</taxon>
        <taxon>Xylariales</taxon>
        <taxon>Xylariaceae</taxon>
        <taxon>Xylaria</taxon>
    </lineage>
</organism>
<feature type="compositionally biased region" description="Polar residues" evidence="1">
    <location>
        <begin position="162"/>
        <end position="173"/>
    </location>
</feature>
<evidence type="ECO:0000313" key="3">
    <source>
        <dbReference type="Proteomes" id="UP001148614"/>
    </source>
</evidence>
<reference evidence="2" key="1">
    <citation type="submission" date="2022-07" db="EMBL/GenBank/DDBJ databases">
        <title>Genome Sequence of Xylaria arbuscula.</title>
        <authorList>
            <person name="Buettner E."/>
        </authorList>
    </citation>
    <scope>NUCLEOTIDE SEQUENCE</scope>
    <source>
        <strain evidence="2">VT107</strain>
    </source>
</reference>
<protein>
    <submittedName>
        <fullName evidence="2">Uncharacterized protein</fullName>
    </submittedName>
</protein>
<gene>
    <name evidence="2" type="ORF">NPX13_g5769</name>
</gene>
<evidence type="ECO:0000256" key="1">
    <source>
        <dbReference type="SAM" id="MobiDB-lite"/>
    </source>
</evidence>
<dbReference type="AlphaFoldDB" id="A0A9W8ND40"/>
<feature type="region of interest" description="Disordered" evidence="1">
    <location>
        <begin position="143"/>
        <end position="173"/>
    </location>
</feature>
<dbReference type="Proteomes" id="UP001148614">
    <property type="component" value="Unassembled WGS sequence"/>
</dbReference>
<name>A0A9W8ND40_9PEZI</name>
<comment type="caution">
    <text evidence="2">The sequence shown here is derived from an EMBL/GenBank/DDBJ whole genome shotgun (WGS) entry which is preliminary data.</text>
</comment>
<keyword evidence="3" id="KW-1185">Reference proteome</keyword>
<sequence>MTYEWVIPADQIAGTDIKYFFRVMNATNHAEDPSVTASSQPFLILPAVANLSLSSTFSTSSITMPPAITAITTSPAAAAISTSNHGLTTGEKIKVSVSVPIGSIVLAFIGLRAWRRHLRVGPKQHNGRWGDTSPEKYTAEIGGSGVVKADGGNPVHRPELSQKATLDAQSYPR</sequence>
<proteinExistence type="predicted"/>
<evidence type="ECO:0000313" key="2">
    <source>
        <dbReference type="EMBL" id="KAJ3570318.1"/>
    </source>
</evidence>
<dbReference type="EMBL" id="JANPWZ010000948">
    <property type="protein sequence ID" value="KAJ3570318.1"/>
    <property type="molecule type" value="Genomic_DNA"/>
</dbReference>